<keyword evidence="10" id="KW-0594">Phospholipid biosynthesis</keyword>
<feature type="transmembrane region" description="Helical" evidence="14">
    <location>
        <begin position="60"/>
        <end position="81"/>
    </location>
</feature>
<proteinExistence type="inferred from homology"/>
<keyword evidence="6 14" id="KW-0812">Transmembrane</keyword>
<dbReference type="FunCoup" id="A0A2K1KTR1">
    <property type="interactions" value="394"/>
</dbReference>
<dbReference type="Proteomes" id="UP000006727">
    <property type="component" value="Chromosome 3"/>
</dbReference>
<reference evidence="15 17" key="1">
    <citation type="journal article" date="2008" name="Science">
        <title>The Physcomitrella genome reveals evolutionary insights into the conquest of land by plants.</title>
        <authorList>
            <person name="Rensing S."/>
            <person name="Lang D."/>
            <person name="Zimmer A."/>
            <person name="Terry A."/>
            <person name="Salamov A."/>
            <person name="Shapiro H."/>
            <person name="Nishiyama T."/>
            <person name="Perroud P.-F."/>
            <person name="Lindquist E."/>
            <person name="Kamisugi Y."/>
            <person name="Tanahashi T."/>
            <person name="Sakakibara K."/>
            <person name="Fujita T."/>
            <person name="Oishi K."/>
            <person name="Shin-I T."/>
            <person name="Kuroki Y."/>
            <person name="Toyoda A."/>
            <person name="Suzuki Y."/>
            <person name="Hashimoto A."/>
            <person name="Yamaguchi K."/>
            <person name="Sugano A."/>
            <person name="Kohara Y."/>
            <person name="Fujiyama A."/>
            <person name="Anterola A."/>
            <person name="Aoki S."/>
            <person name="Ashton N."/>
            <person name="Barbazuk W.B."/>
            <person name="Barker E."/>
            <person name="Bennetzen J."/>
            <person name="Bezanilla M."/>
            <person name="Blankenship R."/>
            <person name="Cho S.H."/>
            <person name="Dutcher S."/>
            <person name="Estelle M."/>
            <person name="Fawcett J.A."/>
            <person name="Gundlach H."/>
            <person name="Hanada K."/>
            <person name="Heyl A."/>
            <person name="Hicks K.A."/>
            <person name="Hugh J."/>
            <person name="Lohr M."/>
            <person name="Mayer K."/>
            <person name="Melkozernov A."/>
            <person name="Murata T."/>
            <person name="Nelson D."/>
            <person name="Pils B."/>
            <person name="Prigge M."/>
            <person name="Reiss B."/>
            <person name="Renner T."/>
            <person name="Rombauts S."/>
            <person name="Rushton P."/>
            <person name="Sanderfoot A."/>
            <person name="Schween G."/>
            <person name="Shiu S.-H."/>
            <person name="Stueber K."/>
            <person name="Theodoulou F.L."/>
            <person name="Tu H."/>
            <person name="Van de Peer Y."/>
            <person name="Verrier P.J."/>
            <person name="Waters E."/>
            <person name="Wood A."/>
            <person name="Yang L."/>
            <person name="Cove D."/>
            <person name="Cuming A."/>
            <person name="Hasebe M."/>
            <person name="Lucas S."/>
            <person name="Mishler D.B."/>
            <person name="Reski R."/>
            <person name="Grigoriev I."/>
            <person name="Quatrano R.S."/>
            <person name="Boore J.L."/>
        </authorList>
    </citation>
    <scope>NUCLEOTIDE SEQUENCE [LARGE SCALE GENOMIC DNA]</scope>
    <source>
        <strain evidence="16 17">cv. Gransden 2004</strain>
    </source>
</reference>
<dbReference type="OMA" id="YIDYYGK"/>
<dbReference type="RefSeq" id="XP_024369252.1">
    <property type="nucleotide sequence ID" value="XM_024513484.2"/>
</dbReference>
<dbReference type="AlphaFoldDB" id="A0A2K1KTR1"/>
<feature type="transmembrane region" description="Helical" evidence="14">
    <location>
        <begin position="285"/>
        <end position="307"/>
    </location>
</feature>
<feature type="transmembrane region" description="Helical" evidence="14">
    <location>
        <begin position="87"/>
        <end position="106"/>
    </location>
</feature>
<dbReference type="PANTHER" id="PTHR31201:SF1">
    <property type="entry name" value="GLYCEROPHOSPHOCHOLINE ACYLTRANSFERASE 1"/>
    <property type="match status" value="1"/>
</dbReference>
<feature type="region of interest" description="Disordered" evidence="13">
    <location>
        <begin position="429"/>
        <end position="454"/>
    </location>
</feature>
<evidence type="ECO:0000256" key="7">
    <source>
        <dbReference type="ARBA" id="ARBA00022989"/>
    </source>
</evidence>
<keyword evidence="17" id="KW-1185">Reference proteome</keyword>
<keyword evidence="9 14" id="KW-0472">Membrane</keyword>
<feature type="transmembrane region" description="Helical" evidence="14">
    <location>
        <begin position="113"/>
        <end position="133"/>
    </location>
</feature>
<comment type="similarity">
    <text evidence="2">Belongs to the GPC1 family.</text>
</comment>
<accession>A0A2K1KTR1</accession>
<feature type="compositionally biased region" description="Polar residues" evidence="13">
    <location>
        <begin position="445"/>
        <end position="454"/>
    </location>
</feature>
<reference evidence="15 17" key="2">
    <citation type="journal article" date="2018" name="Plant J.">
        <title>The Physcomitrella patens chromosome-scale assembly reveals moss genome structure and evolution.</title>
        <authorList>
            <person name="Lang D."/>
            <person name="Ullrich K.K."/>
            <person name="Murat F."/>
            <person name="Fuchs J."/>
            <person name="Jenkins J."/>
            <person name="Haas F.B."/>
            <person name="Piednoel M."/>
            <person name="Gundlach H."/>
            <person name="Van Bel M."/>
            <person name="Meyberg R."/>
            <person name="Vives C."/>
            <person name="Morata J."/>
            <person name="Symeonidi A."/>
            <person name="Hiss M."/>
            <person name="Muchero W."/>
            <person name="Kamisugi Y."/>
            <person name="Saleh O."/>
            <person name="Blanc G."/>
            <person name="Decker E.L."/>
            <person name="van Gessel N."/>
            <person name="Grimwood J."/>
            <person name="Hayes R.D."/>
            <person name="Graham S.W."/>
            <person name="Gunter L.E."/>
            <person name="McDaniel S.F."/>
            <person name="Hoernstein S.N.W."/>
            <person name="Larsson A."/>
            <person name="Li F.W."/>
            <person name="Perroud P.F."/>
            <person name="Phillips J."/>
            <person name="Ranjan P."/>
            <person name="Rokshar D.S."/>
            <person name="Rothfels C.J."/>
            <person name="Schneider L."/>
            <person name="Shu S."/>
            <person name="Stevenson D.W."/>
            <person name="Thummler F."/>
            <person name="Tillich M."/>
            <person name="Villarreal Aguilar J.C."/>
            <person name="Widiez T."/>
            <person name="Wong G.K."/>
            <person name="Wymore A."/>
            <person name="Zhang Y."/>
            <person name="Zimmer A.D."/>
            <person name="Quatrano R.S."/>
            <person name="Mayer K.F.X."/>
            <person name="Goodstein D."/>
            <person name="Casacuberta J.M."/>
            <person name="Vandepoele K."/>
            <person name="Reski R."/>
            <person name="Cuming A.C."/>
            <person name="Tuskan G.A."/>
            <person name="Maumus F."/>
            <person name="Salse J."/>
            <person name="Schmutz J."/>
            <person name="Rensing S.A."/>
        </authorList>
    </citation>
    <scope>NUCLEOTIDE SEQUENCE [LARGE SCALE GENOMIC DNA]</scope>
    <source>
        <strain evidence="16 17">cv. Gransden 2004</strain>
    </source>
</reference>
<evidence type="ECO:0000256" key="3">
    <source>
        <dbReference type="ARBA" id="ARBA00019082"/>
    </source>
</evidence>
<dbReference type="KEGG" id="ppp:112279249"/>
<comment type="subcellular location">
    <subcellularLocation>
        <location evidence="1">Membrane</location>
        <topology evidence="1">Multi-pass membrane protein</topology>
    </subcellularLocation>
</comment>
<feature type="transmembrane region" description="Helical" evidence="14">
    <location>
        <begin position="170"/>
        <end position="189"/>
    </location>
</feature>
<keyword evidence="7 14" id="KW-1133">Transmembrane helix</keyword>
<evidence type="ECO:0000256" key="14">
    <source>
        <dbReference type="SAM" id="Phobius"/>
    </source>
</evidence>
<evidence type="ECO:0000256" key="8">
    <source>
        <dbReference type="ARBA" id="ARBA00023098"/>
    </source>
</evidence>
<evidence type="ECO:0000256" key="2">
    <source>
        <dbReference type="ARBA" id="ARBA00006675"/>
    </source>
</evidence>
<gene>
    <name evidence="16" type="primary">LOC112279249</name>
    <name evidence="15" type="ORF">PHYPA_004167</name>
</gene>
<keyword evidence="11" id="KW-1208">Phospholipid metabolism</keyword>
<evidence type="ECO:0000256" key="4">
    <source>
        <dbReference type="ARBA" id="ARBA00022516"/>
    </source>
</evidence>
<keyword evidence="4" id="KW-0444">Lipid biosynthesis</keyword>
<evidence type="ECO:0000256" key="12">
    <source>
        <dbReference type="ARBA" id="ARBA00023315"/>
    </source>
</evidence>
<evidence type="ECO:0000313" key="16">
    <source>
        <dbReference type="EnsemblPlants" id="Pp3c3_9180V3.1"/>
    </source>
</evidence>
<dbReference type="GO" id="GO:0016020">
    <property type="term" value="C:membrane"/>
    <property type="evidence" value="ECO:0007669"/>
    <property type="project" value="UniProtKB-SubCell"/>
</dbReference>
<dbReference type="Gramene" id="Pp3c3_9180V3.1">
    <property type="protein sequence ID" value="Pp3c3_9180V3.1"/>
    <property type="gene ID" value="Pp3c3_9180"/>
</dbReference>
<keyword evidence="8" id="KW-0443">Lipid metabolism</keyword>
<sequence>MARGKMSGLYRGSGDWHEDITKFIGEKRVEYPPKVVKKTKELITKQATVIAKRADEHEDFLTKVTYCIGVVSFGTFCYLLGSKPADIPKLYCLFFITVAPLRWIYYRIKKWHYYLLDFCYYANAIFVVMLLFYPTNDKLFLICFSFSEGPLAWALIVWRCSLVFSSIDKIISVLIHLLPGTVFFIIRWWDPITFAHHAVDDTGPWPAWPLLENDRQLWTWLFVVPLIAYSVWQILYLLVVNVLRHQRLLKDPEVMTSFRELSRKASRANNIWWRLSGLLGDNNRVAMYAILQAIFTVFTMALTIPLFKHYKVHITFECLKVAASVWNGGIFFFDVLPRKMDAKKKRKFVPTVEAAAVSVSLNTTGLPIEGASVLDPPLSPGRDTLKLEELKTADSEYLCSLCKKPSSIDLNDVDAYESFDGQVHVRNGRKLDSDQPVTNDIGFPKQSTSSSSKEFNAIKGSVASQLQAAVSAS</sequence>
<evidence type="ECO:0000256" key="9">
    <source>
        <dbReference type="ARBA" id="ARBA00023136"/>
    </source>
</evidence>
<dbReference type="EnsemblPlants" id="Pp3c3_9180V3.1">
    <property type="protein sequence ID" value="Pp3c3_9180V3.1"/>
    <property type="gene ID" value="Pp3c3_9180"/>
</dbReference>
<dbReference type="PaxDb" id="3218-PP1S140_138V6.1"/>
<dbReference type="Gramene" id="Pp3c3_9180V3.2">
    <property type="protein sequence ID" value="Pp3c3_9180V3.2"/>
    <property type="gene ID" value="Pp3c3_9180"/>
</dbReference>
<dbReference type="InterPro" id="IPR021261">
    <property type="entry name" value="GPCAT"/>
</dbReference>
<keyword evidence="12" id="KW-0012">Acyltransferase</keyword>
<dbReference type="GO" id="GO:0006656">
    <property type="term" value="P:phosphatidylcholine biosynthetic process"/>
    <property type="evidence" value="ECO:0000318"/>
    <property type="project" value="GO_Central"/>
</dbReference>
<evidence type="ECO:0000256" key="5">
    <source>
        <dbReference type="ARBA" id="ARBA00022679"/>
    </source>
</evidence>
<evidence type="ECO:0000256" key="13">
    <source>
        <dbReference type="SAM" id="MobiDB-lite"/>
    </source>
</evidence>
<name>A0A2K1KTR1_PHYPA</name>
<keyword evidence="5" id="KW-0808">Transferase</keyword>
<protein>
    <recommendedName>
        <fullName evidence="3">Glycerophosphocholine acyltransferase 1</fullName>
    </recommendedName>
</protein>
<dbReference type="EMBL" id="ABEU02000003">
    <property type="protein sequence ID" value="PNR57174.1"/>
    <property type="molecule type" value="Genomic_DNA"/>
</dbReference>
<dbReference type="EnsemblPlants" id="Pp3c3_9180V3.2">
    <property type="protein sequence ID" value="Pp3c3_9180V3.2"/>
    <property type="gene ID" value="Pp3c3_9180"/>
</dbReference>
<evidence type="ECO:0000256" key="10">
    <source>
        <dbReference type="ARBA" id="ARBA00023209"/>
    </source>
</evidence>
<feature type="transmembrane region" description="Helical" evidence="14">
    <location>
        <begin position="217"/>
        <end position="240"/>
    </location>
</feature>
<organism evidence="15">
    <name type="scientific">Physcomitrium patens</name>
    <name type="common">Spreading-leaved earth moss</name>
    <name type="synonym">Physcomitrella patens</name>
    <dbReference type="NCBI Taxonomy" id="3218"/>
    <lineage>
        <taxon>Eukaryota</taxon>
        <taxon>Viridiplantae</taxon>
        <taxon>Streptophyta</taxon>
        <taxon>Embryophyta</taxon>
        <taxon>Bryophyta</taxon>
        <taxon>Bryophytina</taxon>
        <taxon>Bryopsida</taxon>
        <taxon>Funariidae</taxon>
        <taxon>Funariales</taxon>
        <taxon>Funariaceae</taxon>
        <taxon>Physcomitrium</taxon>
    </lineage>
</organism>
<feature type="transmembrane region" description="Helical" evidence="14">
    <location>
        <begin position="139"/>
        <end position="158"/>
    </location>
</feature>
<dbReference type="PANTHER" id="PTHR31201">
    <property type="entry name" value="OS01G0585100 PROTEIN"/>
    <property type="match status" value="1"/>
</dbReference>
<evidence type="ECO:0000313" key="17">
    <source>
        <dbReference type="Proteomes" id="UP000006727"/>
    </source>
</evidence>
<reference evidence="16" key="3">
    <citation type="submission" date="2020-12" db="UniProtKB">
        <authorList>
            <consortium name="EnsemblPlants"/>
        </authorList>
    </citation>
    <scope>IDENTIFICATION</scope>
</reference>
<evidence type="ECO:0000256" key="11">
    <source>
        <dbReference type="ARBA" id="ARBA00023264"/>
    </source>
</evidence>
<dbReference type="Pfam" id="PF10998">
    <property type="entry name" value="DUF2838"/>
    <property type="match status" value="1"/>
</dbReference>
<dbReference type="OrthoDB" id="406287at2759"/>
<dbReference type="RefSeq" id="XP_024369258.1">
    <property type="nucleotide sequence ID" value="XM_024513490.2"/>
</dbReference>
<evidence type="ECO:0000256" key="6">
    <source>
        <dbReference type="ARBA" id="ARBA00022692"/>
    </source>
</evidence>
<evidence type="ECO:0000313" key="15">
    <source>
        <dbReference type="EMBL" id="PNR57174.1"/>
    </source>
</evidence>
<evidence type="ECO:0000256" key="1">
    <source>
        <dbReference type="ARBA" id="ARBA00004141"/>
    </source>
</evidence>
<dbReference type="GeneID" id="112279249"/>
<dbReference type="GO" id="GO:0016746">
    <property type="term" value="F:acyltransferase activity"/>
    <property type="evidence" value="ECO:0007669"/>
    <property type="project" value="UniProtKB-KW"/>
</dbReference>